<protein>
    <submittedName>
        <fullName evidence="1">Uncharacterized protein</fullName>
    </submittedName>
</protein>
<dbReference type="InParanoid" id="A0A0D0C9W3"/>
<dbReference type="HOGENOM" id="CLU_2979785_0_0_1"/>
<dbReference type="AlphaFoldDB" id="A0A0D0C9W3"/>
<keyword evidence="2" id="KW-1185">Reference proteome</keyword>
<name>A0A0D0C9W3_9AGAM</name>
<dbReference type="EMBL" id="KN830912">
    <property type="protein sequence ID" value="KIK72368.1"/>
    <property type="molecule type" value="Genomic_DNA"/>
</dbReference>
<evidence type="ECO:0000313" key="2">
    <source>
        <dbReference type="Proteomes" id="UP000054538"/>
    </source>
</evidence>
<gene>
    <name evidence="1" type="ORF">PAXRUDRAFT_22071</name>
</gene>
<organism evidence="1 2">
    <name type="scientific">Paxillus rubicundulus Ve08.2h10</name>
    <dbReference type="NCBI Taxonomy" id="930991"/>
    <lineage>
        <taxon>Eukaryota</taxon>
        <taxon>Fungi</taxon>
        <taxon>Dikarya</taxon>
        <taxon>Basidiomycota</taxon>
        <taxon>Agaricomycotina</taxon>
        <taxon>Agaricomycetes</taxon>
        <taxon>Agaricomycetidae</taxon>
        <taxon>Boletales</taxon>
        <taxon>Paxilineae</taxon>
        <taxon>Paxillaceae</taxon>
        <taxon>Paxillus</taxon>
    </lineage>
</organism>
<evidence type="ECO:0000313" key="1">
    <source>
        <dbReference type="EMBL" id="KIK72368.1"/>
    </source>
</evidence>
<reference evidence="2" key="2">
    <citation type="submission" date="2015-01" db="EMBL/GenBank/DDBJ databases">
        <title>Evolutionary Origins and Diversification of the Mycorrhizal Mutualists.</title>
        <authorList>
            <consortium name="DOE Joint Genome Institute"/>
            <consortium name="Mycorrhizal Genomics Consortium"/>
            <person name="Kohler A."/>
            <person name="Kuo A."/>
            <person name="Nagy L.G."/>
            <person name="Floudas D."/>
            <person name="Copeland A."/>
            <person name="Barry K.W."/>
            <person name="Cichocki N."/>
            <person name="Veneault-Fourrey C."/>
            <person name="LaButti K."/>
            <person name="Lindquist E.A."/>
            <person name="Lipzen A."/>
            <person name="Lundell T."/>
            <person name="Morin E."/>
            <person name="Murat C."/>
            <person name="Riley R."/>
            <person name="Ohm R."/>
            <person name="Sun H."/>
            <person name="Tunlid A."/>
            <person name="Henrissat B."/>
            <person name="Grigoriev I.V."/>
            <person name="Hibbett D.S."/>
            <person name="Martin F."/>
        </authorList>
    </citation>
    <scope>NUCLEOTIDE SEQUENCE [LARGE SCALE GENOMIC DNA]</scope>
    <source>
        <strain evidence="2">Ve08.2h10</strain>
    </source>
</reference>
<reference evidence="1 2" key="1">
    <citation type="submission" date="2014-04" db="EMBL/GenBank/DDBJ databases">
        <authorList>
            <consortium name="DOE Joint Genome Institute"/>
            <person name="Kuo A."/>
            <person name="Kohler A."/>
            <person name="Jargeat P."/>
            <person name="Nagy L.G."/>
            <person name="Floudas D."/>
            <person name="Copeland A."/>
            <person name="Barry K.W."/>
            <person name="Cichocki N."/>
            <person name="Veneault-Fourrey C."/>
            <person name="LaButti K."/>
            <person name="Lindquist E.A."/>
            <person name="Lipzen A."/>
            <person name="Lundell T."/>
            <person name="Morin E."/>
            <person name="Murat C."/>
            <person name="Sun H."/>
            <person name="Tunlid A."/>
            <person name="Henrissat B."/>
            <person name="Grigoriev I.V."/>
            <person name="Hibbett D.S."/>
            <person name="Martin F."/>
            <person name="Nordberg H.P."/>
            <person name="Cantor M.N."/>
            <person name="Hua S.X."/>
        </authorList>
    </citation>
    <scope>NUCLEOTIDE SEQUENCE [LARGE SCALE GENOMIC DNA]</scope>
    <source>
        <strain evidence="1 2">Ve08.2h10</strain>
    </source>
</reference>
<dbReference type="Proteomes" id="UP000054538">
    <property type="component" value="Unassembled WGS sequence"/>
</dbReference>
<sequence length="58" mass="5995">MATLLMTQNQMTSSAVTSHTVAIAIKRAKTAVGSLFYAVISINGPSSTQNVQSILALG</sequence>
<accession>A0A0D0C9W3</accession>
<proteinExistence type="predicted"/>